<dbReference type="EMBL" id="BN001307">
    <property type="protein sequence ID" value="CBF86698.1"/>
    <property type="molecule type" value="Genomic_DNA"/>
</dbReference>
<evidence type="ECO:0000256" key="1">
    <source>
        <dbReference type="SAM" id="MobiDB-lite"/>
    </source>
</evidence>
<dbReference type="AlphaFoldDB" id="C8VNM1"/>
<name>C8VNM1_EMENI</name>
<evidence type="ECO:0000313" key="3">
    <source>
        <dbReference type="Proteomes" id="UP000000560"/>
    </source>
</evidence>
<reference evidence="3" key="1">
    <citation type="journal article" date="2005" name="Nature">
        <title>Sequencing of Aspergillus nidulans and comparative analysis with A. fumigatus and A. oryzae.</title>
        <authorList>
            <person name="Galagan J.E."/>
            <person name="Calvo S.E."/>
            <person name="Cuomo C."/>
            <person name="Ma L.J."/>
            <person name="Wortman J.R."/>
            <person name="Batzoglou S."/>
            <person name="Lee S.I."/>
            <person name="Basturkmen M."/>
            <person name="Spevak C.C."/>
            <person name="Clutterbuck J."/>
            <person name="Kapitonov V."/>
            <person name="Jurka J."/>
            <person name="Scazzocchio C."/>
            <person name="Farman M."/>
            <person name="Butler J."/>
            <person name="Purcell S."/>
            <person name="Harris S."/>
            <person name="Braus G.H."/>
            <person name="Draht O."/>
            <person name="Busch S."/>
            <person name="D'Enfert C."/>
            <person name="Bouchier C."/>
            <person name="Goldman G.H."/>
            <person name="Bell-Pedersen D."/>
            <person name="Griffiths-Jones S."/>
            <person name="Doonan J.H."/>
            <person name="Yu J."/>
            <person name="Vienken K."/>
            <person name="Pain A."/>
            <person name="Freitag M."/>
            <person name="Selker E.U."/>
            <person name="Archer D.B."/>
            <person name="Penalva M.A."/>
            <person name="Oakley B.R."/>
            <person name="Momany M."/>
            <person name="Tanaka T."/>
            <person name="Kumagai T."/>
            <person name="Asai K."/>
            <person name="Machida M."/>
            <person name="Nierman W.C."/>
            <person name="Denning D.W."/>
            <person name="Caddick M."/>
            <person name="Hynes M."/>
            <person name="Paoletti M."/>
            <person name="Fischer R."/>
            <person name="Miller B."/>
            <person name="Dyer P."/>
            <person name="Sachs M.S."/>
            <person name="Osmani S.A."/>
            <person name="Birren B.W."/>
        </authorList>
    </citation>
    <scope>NUCLEOTIDE SEQUENCE [LARGE SCALE GENOMIC DNA]</scope>
    <source>
        <strain evidence="3">FGSC A4 / ATCC 38163 / CBS 112.46 / NRRL 194 / M139</strain>
    </source>
</reference>
<accession>C8VNM1</accession>
<dbReference type="InParanoid" id="C8VNM1"/>
<organism evidence="2 3">
    <name type="scientific">Emericella nidulans (strain FGSC A4 / ATCC 38163 / CBS 112.46 / NRRL 194 / M139)</name>
    <name type="common">Aspergillus nidulans</name>
    <dbReference type="NCBI Taxonomy" id="227321"/>
    <lineage>
        <taxon>Eukaryota</taxon>
        <taxon>Fungi</taxon>
        <taxon>Dikarya</taxon>
        <taxon>Ascomycota</taxon>
        <taxon>Pezizomycotina</taxon>
        <taxon>Eurotiomycetes</taxon>
        <taxon>Eurotiomycetidae</taxon>
        <taxon>Eurotiales</taxon>
        <taxon>Aspergillaceae</taxon>
        <taxon>Aspergillus</taxon>
        <taxon>Aspergillus subgen. Nidulantes</taxon>
    </lineage>
</organism>
<dbReference type="Proteomes" id="UP000000560">
    <property type="component" value="Chromosome VII"/>
</dbReference>
<reference evidence="3" key="2">
    <citation type="journal article" date="2009" name="Fungal Genet. Biol.">
        <title>The 2008 update of the Aspergillus nidulans genome annotation: a community effort.</title>
        <authorList>
            <person name="Wortman J.R."/>
            <person name="Gilsenan J.M."/>
            <person name="Joardar V."/>
            <person name="Deegan J."/>
            <person name="Clutterbuck J."/>
            <person name="Andersen M.R."/>
            <person name="Archer D."/>
            <person name="Bencina M."/>
            <person name="Braus G."/>
            <person name="Coutinho P."/>
            <person name="von Dohren H."/>
            <person name="Doonan J."/>
            <person name="Driessen A.J."/>
            <person name="Durek P."/>
            <person name="Espeso E."/>
            <person name="Fekete E."/>
            <person name="Flipphi M."/>
            <person name="Estrada C.G."/>
            <person name="Geysens S."/>
            <person name="Goldman G."/>
            <person name="de Groot P.W."/>
            <person name="Hansen K."/>
            <person name="Harris S.D."/>
            <person name="Heinekamp T."/>
            <person name="Helmstaedt K."/>
            <person name="Henrissat B."/>
            <person name="Hofmann G."/>
            <person name="Homan T."/>
            <person name="Horio T."/>
            <person name="Horiuchi H."/>
            <person name="James S."/>
            <person name="Jones M."/>
            <person name="Karaffa L."/>
            <person name="Karanyi Z."/>
            <person name="Kato M."/>
            <person name="Keller N."/>
            <person name="Kelly D.E."/>
            <person name="Kiel J.A."/>
            <person name="Kim J.M."/>
            <person name="van der Klei I.J."/>
            <person name="Klis F.M."/>
            <person name="Kovalchuk A."/>
            <person name="Krasevec N."/>
            <person name="Kubicek C.P."/>
            <person name="Liu B."/>
            <person name="Maccabe A."/>
            <person name="Meyer V."/>
            <person name="Mirabito P."/>
            <person name="Miskei M."/>
            <person name="Mos M."/>
            <person name="Mullins J."/>
            <person name="Nelson D.R."/>
            <person name="Nielsen J."/>
            <person name="Oakley B.R."/>
            <person name="Osmani S.A."/>
            <person name="Pakula T."/>
            <person name="Paszewski A."/>
            <person name="Paulsen I."/>
            <person name="Pilsyk S."/>
            <person name="Pocsi I."/>
            <person name="Punt P.J."/>
            <person name="Ram A.F."/>
            <person name="Ren Q."/>
            <person name="Robellet X."/>
            <person name="Robson G."/>
            <person name="Seiboth B."/>
            <person name="van Solingen P."/>
            <person name="Specht T."/>
            <person name="Sun J."/>
            <person name="Taheri-Talesh N."/>
            <person name="Takeshita N."/>
            <person name="Ussery D."/>
            <person name="vanKuyk P.A."/>
            <person name="Visser H."/>
            <person name="van de Vondervoort P.J."/>
            <person name="de Vries R.P."/>
            <person name="Walton J."/>
            <person name="Xiang X."/>
            <person name="Xiong Y."/>
            <person name="Zeng A.P."/>
            <person name="Brandt B.W."/>
            <person name="Cornell M.J."/>
            <person name="van den Hondel C.A."/>
            <person name="Visser J."/>
            <person name="Oliver S.G."/>
            <person name="Turner G."/>
        </authorList>
    </citation>
    <scope>GENOME REANNOTATION</scope>
    <source>
        <strain evidence="3">FGSC A4 / ATCC 38163 / CBS 112.46 / NRRL 194 / M139</strain>
    </source>
</reference>
<proteinExistence type="predicted"/>
<feature type="region of interest" description="Disordered" evidence="1">
    <location>
        <begin position="1"/>
        <end position="21"/>
    </location>
</feature>
<keyword evidence="3" id="KW-1185">Reference proteome</keyword>
<evidence type="ECO:0000313" key="2">
    <source>
        <dbReference type="EMBL" id="CBF86698.1"/>
    </source>
</evidence>
<gene>
    <name evidence="2" type="ORF">ANIA_11334</name>
</gene>
<dbReference type="HOGENOM" id="CLU_3426895_0_0_1"/>
<protein>
    <submittedName>
        <fullName evidence="2">Uncharacterized protein</fullName>
    </submittedName>
</protein>
<sequence length="21" mass="2347">MGKKERDAKVSSLKTLRARAT</sequence>